<dbReference type="SUPFAM" id="SSF52283">
    <property type="entry name" value="Formate/glycerate dehydrogenase catalytic domain-like"/>
    <property type="match status" value="1"/>
</dbReference>
<keyword evidence="2 5" id="KW-0560">Oxidoreductase</keyword>
<name>I8HWC1_9GAMM</name>
<dbReference type="PROSITE" id="PS00670">
    <property type="entry name" value="D_2_HYDROXYACID_DH_2"/>
    <property type="match status" value="1"/>
</dbReference>
<feature type="domain" description="D-isomer specific 2-hydroxyacid dehydrogenase catalytic" evidence="6">
    <location>
        <begin position="23"/>
        <end position="308"/>
    </location>
</feature>
<comment type="caution">
    <text evidence="8">The sequence shown here is derived from an EMBL/GenBank/DDBJ whole genome shotgun (WGS) entry which is preliminary data.</text>
</comment>
<protein>
    <submittedName>
        <fullName evidence="8">NAD-binding D-isomer specific 2-hydroxyacid dehydrogenase protein</fullName>
    </submittedName>
</protein>
<dbReference type="Proteomes" id="UP000003704">
    <property type="component" value="Unassembled WGS sequence"/>
</dbReference>
<comment type="pathway">
    <text evidence="4">Amino-acid biosynthesis.</text>
</comment>
<dbReference type="InterPro" id="IPR036291">
    <property type="entry name" value="NAD(P)-bd_dom_sf"/>
</dbReference>
<evidence type="ECO:0000256" key="2">
    <source>
        <dbReference type="ARBA" id="ARBA00023002"/>
    </source>
</evidence>
<dbReference type="EMBL" id="AKGD01000004">
    <property type="protein sequence ID" value="EIT67616.1"/>
    <property type="molecule type" value="Genomic_DNA"/>
</dbReference>
<evidence type="ECO:0000256" key="5">
    <source>
        <dbReference type="RuleBase" id="RU003719"/>
    </source>
</evidence>
<dbReference type="InterPro" id="IPR006140">
    <property type="entry name" value="D-isomer_DH_NAD-bd"/>
</dbReference>
<dbReference type="SUPFAM" id="SSF55021">
    <property type="entry name" value="ACT-like"/>
    <property type="match status" value="1"/>
</dbReference>
<dbReference type="Gene3D" id="3.40.50.720">
    <property type="entry name" value="NAD(P)-binding Rossmann-like Domain"/>
    <property type="match status" value="2"/>
</dbReference>
<dbReference type="STRING" id="1172194.WQQ_40510"/>
<dbReference type="AlphaFoldDB" id="I8HWC1"/>
<dbReference type="GO" id="GO:0051287">
    <property type="term" value="F:NAD binding"/>
    <property type="evidence" value="ECO:0007669"/>
    <property type="project" value="InterPro"/>
</dbReference>
<dbReference type="CDD" id="cd12174">
    <property type="entry name" value="PGDH_like_3"/>
    <property type="match status" value="1"/>
</dbReference>
<dbReference type="PANTHER" id="PTHR42938">
    <property type="entry name" value="FORMATE DEHYDROGENASE 1"/>
    <property type="match status" value="1"/>
</dbReference>
<evidence type="ECO:0000313" key="9">
    <source>
        <dbReference type="Proteomes" id="UP000003704"/>
    </source>
</evidence>
<feature type="domain" description="D-isomer specific 2-hydroxyacid dehydrogenase NAD-binding" evidence="7">
    <location>
        <begin position="107"/>
        <end position="276"/>
    </location>
</feature>
<dbReference type="InterPro" id="IPR029753">
    <property type="entry name" value="D-isomer_DH_CS"/>
</dbReference>
<dbReference type="PATRIC" id="fig|1172194.4.peg.3935"/>
<dbReference type="PANTHER" id="PTHR42938:SF47">
    <property type="entry name" value="HYDROXYPYRUVATE REDUCTASE"/>
    <property type="match status" value="1"/>
</dbReference>
<keyword evidence="9" id="KW-1185">Reference proteome</keyword>
<dbReference type="GO" id="GO:0016616">
    <property type="term" value="F:oxidoreductase activity, acting on the CH-OH group of donors, NAD or NADP as acceptor"/>
    <property type="evidence" value="ECO:0007669"/>
    <property type="project" value="InterPro"/>
</dbReference>
<evidence type="ECO:0000259" key="7">
    <source>
        <dbReference type="Pfam" id="PF02826"/>
    </source>
</evidence>
<proteinExistence type="inferred from homology"/>
<dbReference type="RefSeq" id="WP_007186986.1">
    <property type="nucleotide sequence ID" value="NZ_AKGD01000004.1"/>
</dbReference>
<dbReference type="InterPro" id="IPR045865">
    <property type="entry name" value="ACT-like_dom_sf"/>
</dbReference>
<accession>I8HWC1</accession>
<dbReference type="CDD" id="cd04901">
    <property type="entry name" value="ACT_3PGDH"/>
    <property type="match status" value="1"/>
</dbReference>
<evidence type="ECO:0000256" key="3">
    <source>
        <dbReference type="ARBA" id="ARBA00023027"/>
    </source>
</evidence>
<organism evidence="8 9">
    <name type="scientific">Hydrocarboniphaga effusa AP103</name>
    <dbReference type="NCBI Taxonomy" id="1172194"/>
    <lineage>
        <taxon>Bacteria</taxon>
        <taxon>Pseudomonadati</taxon>
        <taxon>Pseudomonadota</taxon>
        <taxon>Gammaproteobacteria</taxon>
        <taxon>Nevskiales</taxon>
        <taxon>Nevskiaceae</taxon>
        <taxon>Hydrocarboniphaga</taxon>
    </lineage>
</organism>
<dbReference type="SUPFAM" id="SSF51735">
    <property type="entry name" value="NAD(P)-binding Rossmann-fold domains"/>
    <property type="match status" value="1"/>
</dbReference>
<reference evidence="8 9" key="1">
    <citation type="journal article" date="2012" name="J. Bacteriol.">
        <title>Genome Sequence of n-Alkane-Degrading Hydrocarboniphaga effusa Strain AP103T (ATCC BAA-332T).</title>
        <authorList>
            <person name="Chang H.K."/>
            <person name="Zylstra G.J."/>
            <person name="Chae J.C."/>
        </authorList>
    </citation>
    <scope>NUCLEOTIDE SEQUENCE [LARGE SCALE GENOMIC DNA]</scope>
    <source>
        <strain evidence="8 9">AP103</strain>
    </source>
</reference>
<sequence>MTTFRIQTLNNISQQGLDRLPRPRFETGAEIAQPDALLVRSADLHKAEIPASVKAIGRAGAGTNNIPVAAMTKRGVPVFNAPGANANAIKELVLAGLLIAARNLAPALDFVRKLDSDDKAMHETVEAGKKKFVGMELPGRSLGVIGLGAIGVKVANAAVELGMEVWGFDPAMTVQNAWKLDARVNQALSVDEVISRSQFLSLHVPLIEATRALVNADRIRRLKPKGVVLNFAREGIVDEAAVIEALNEGRLQAYVCDFPSNALKGHPRVVALPHLGASTNEAEDNCAVMVADQLRDFLDTGNVTNSVNFPEAVLGLLPGKHRLCIVNENVPNMVGQISTALARRNLNIADLLNKSRGDLAYSLVDVDTSIPAAVVDEIASIPGVISTRVISAR</sequence>
<keyword evidence="3" id="KW-0520">NAD</keyword>
<dbReference type="Pfam" id="PF02826">
    <property type="entry name" value="2-Hacid_dh_C"/>
    <property type="match status" value="1"/>
</dbReference>
<evidence type="ECO:0000256" key="1">
    <source>
        <dbReference type="ARBA" id="ARBA00005854"/>
    </source>
</evidence>
<dbReference type="Pfam" id="PF00389">
    <property type="entry name" value="2-Hacid_dh"/>
    <property type="match status" value="1"/>
</dbReference>
<evidence type="ECO:0000256" key="4">
    <source>
        <dbReference type="ARBA" id="ARBA00029440"/>
    </source>
</evidence>
<dbReference type="Gene3D" id="3.30.70.260">
    <property type="match status" value="1"/>
</dbReference>
<comment type="similarity">
    <text evidence="1 5">Belongs to the D-isomer specific 2-hydroxyacid dehydrogenase family.</text>
</comment>
<dbReference type="InterPro" id="IPR006139">
    <property type="entry name" value="D-isomer_2_OHA_DH_cat_dom"/>
</dbReference>
<evidence type="ECO:0000313" key="8">
    <source>
        <dbReference type="EMBL" id="EIT67616.1"/>
    </source>
</evidence>
<dbReference type="InterPro" id="IPR029752">
    <property type="entry name" value="D-isomer_DH_CS1"/>
</dbReference>
<evidence type="ECO:0000259" key="6">
    <source>
        <dbReference type="Pfam" id="PF00389"/>
    </source>
</evidence>
<dbReference type="PROSITE" id="PS00065">
    <property type="entry name" value="D_2_HYDROXYACID_DH_1"/>
    <property type="match status" value="1"/>
</dbReference>
<dbReference type="OrthoDB" id="9805416at2"/>
<gene>
    <name evidence="8" type="ORF">WQQ_40510</name>
</gene>